<comment type="caution">
    <text evidence="3">The sequence shown here is derived from an EMBL/GenBank/DDBJ whole genome shotgun (WGS) entry which is preliminary data.</text>
</comment>
<evidence type="ECO:0000313" key="3">
    <source>
        <dbReference type="EMBL" id="KAK0666054.1"/>
    </source>
</evidence>
<reference evidence="3" key="1">
    <citation type="submission" date="2023-06" db="EMBL/GenBank/DDBJ databases">
        <title>Genome-scale phylogeny and comparative genomics of the fungal order Sordariales.</title>
        <authorList>
            <consortium name="Lawrence Berkeley National Laboratory"/>
            <person name="Hensen N."/>
            <person name="Bonometti L."/>
            <person name="Westerberg I."/>
            <person name="Brannstrom I.O."/>
            <person name="Guillou S."/>
            <person name="Cros-Aarteil S."/>
            <person name="Calhoun S."/>
            <person name="Haridas S."/>
            <person name="Kuo A."/>
            <person name="Mondo S."/>
            <person name="Pangilinan J."/>
            <person name="Riley R."/>
            <person name="Labutti K."/>
            <person name="Andreopoulos B."/>
            <person name="Lipzen A."/>
            <person name="Chen C."/>
            <person name="Yanf M."/>
            <person name="Daum C."/>
            <person name="Ng V."/>
            <person name="Clum A."/>
            <person name="Steindorff A."/>
            <person name="Ohm R."/>
            <person name="Martin F."/>
            <person name="Silar P."/>
            <person name="Natvig D."/>
            <person name="Lalanne C."/>
            <person name="Gautier V."/>
            <person name="Ament-Velasquez S.L."/>
            <person name="Kruys A."/>
            <person name="Hutchinson M.I."/>
            <person name="Powell A.J."/>
            <person name="Barry K."/>
            <person name="Miller A.N."/>
            <person name="Grigoriev I.V."/>
            <person name="Debuchy R."/>
            <person name="Gladieux P."/>
            <person name="Thoren M.H."/>
            <person name="Johannesson H."/>
        </authorList>
    </citation>
    <scope>NUCLEOTIDE SEQUENCE</scope>
    <source>
        <strain evidence="3">CBS 307.81</strain>
    </source>
</reference>
<feature type="signal peptide" evidence="2">
    <location>
        <begin position="1"/>
        <end position="24"/>
    </location>
</feature>
<keyword evidence="2" id="KW-0732">Signal</keyword>
<evidence type="ECO:0000256" key="1">
    <source>
        <dbReference type="SAM" id="MobiDB-lite"/>
    </source>
</evidence>
<evidence type="ECO:0000313" key="4">
    <source>
        <dbReference type="Proteomes" id="UP001174997"/>
    </source>
</evidence>
<feature type="compositionally biased region" description="Basic and acidic residues" evidence="1">
    <location>
        <begin position="217"/>
        <end position="231"/>
    </location>
</feature>
<dbReference type="Proteomes" id="UP001174997">
    <property type="component" value="Unassembled WGS sequence"/>
</dbReference>
<evidence type="ECO:0000256" key="2">
    <source>
        <dbReference type="SAM" id="SignalP"/>
    </source>
</evidence>
<gene>
    <name evidence="3" type="ORF">QBC41DRAFT_305597</name>
</gene>
<feature type="chain" id="PRO_5041322597" evidence="2">
    <location>
        <begin position="25"/>
        <end position="231"/>
    </location>
</feature>
<name>A0AA40D9X9_9PEZI</name>
<accession>A0AA40D9X9</accession>
<organism evidence="3 4">
    <name type="scientific">Cercophora samala</name>
    <dbReference type="NCBI Taxonomy" id="330535"/>
    <lineage>
        <taxon>Eukaryota</taxon>
        <taxon>Fungi</taxon>
        <taxon>Dikarya</taxon>
        <taxon>Ascomycota</taxon>
        <taxon>Pezizomycotina</taxon>
        <taxon>Sordariomycetes</taxon>
        <taxon>Sordariomycetidae</taxon>
        <taxon>Sordariales</taxon>
        <taxon>Lasiosphaeriaceae</taxon>
        <taxon>Cercophora</taxon>
    </lineage>
</organism>
<protein>
    <submittedName>
        <fullName evidence="3">Uncharacterized protein</fullName>
    </submittedName>
</protein>
<proteinExistence type="predicted"/>
<dbReference type="EMBL" id="JAULSY010000096">
    <property type="protein sequence ID" value="KAK0666054.1"/>
    <property type="molecule type" value="Genomic_DNA"/>
</dbReference>
<sequence>MRDLLSLMSYDFLLLLSLHSIGMCYDLQRCVCPFEGCILLNAAKPWTVQCTEYRSRVRESPKKWPQFSYMNCPRGFTPEPLPRWGNPRVATDYCEKHKAEIFPRLFTHPWKSQEHCEVTRTINSFIASFTGAPPANEDPEENIWVEGPRGTDFPRISFGKAEWYRVGSARSSKGRRGDLDEPVSPKTVPATISNIDSPAPAPREDYYLPITPEPSVPDEKHVHEDGFYYEP</sequence>
<keyword evidence="4" id="KW-1185">Reference proteome</keyword>
<feature type="region of interest" description="Disordered" evidence="1">
    <location>
        <begin position="169"/>
        <end position="231"/>
    </location>
</feature>
<dbReference type="AlphaFoldDB" id="A0AA40D9X9"/>